<dbReference type="SUPFAM" id="SSF53335">
    <property type="entry name" value="S-adenosyl-L-methionine-dependent methyltransferases"/>
    <property type="match status" value="1"/>
</dbReference>
<protein>
    <recommendedName>
        <fullName evidence="2">protein-glutamate O-methyltransferase</fullName>
        <ecNumber evidence="2">2.1.1.80</ecNumber>
    </recommendedName>
</protein>
<dbReference type="Pfam" id="PF01739">
    <property type="entry name" value="CheR"/>
    <property type="match status" value="1"/>
</dbReference>
<dbReference type="PROSITE" id="PS50123">
    <property type="entry name" value="CHER"/>
    <property type="match status" value="1"/>
</dbReference>
<keyword evidence="5" id="KW-0949">S-adenosyl-L-methionine</keyword>
<reference evidence="7" key="1">
    <citation type="submission" date="2024-05" db="EMBL/GenBank/DDBJ databases">
        <title>Planctomycetes of the genus Singulisphaera possess chitinolytic capabilities.</title>
        <authorList>
            <person name="Ivanova A."/>
        </authorList>
    </citation>
    <scope>NUCLEOTIDE SEQUENCE</scope>
    <source>
        <strain evidence="7">Ch08T</strain>
    </source>
</reference>
<dbReference type="GO" id="GO:0032259">
    <property type="term" value="P:methylation"/>
    <property type="evidence" value="ECO:0007669"/>
    <property type="project" value="UniProtKB-KW"/>
</dbReference>
<dbReference type="PANTHER" id="PTHR24422:SF10">
    <property type="entry name" value="CHEMOTAXIS PROTEIN METHYLTRANSFERASE 2"/>
    <property type="match status" value="1"/>
</dbReference>
<dbReference type="EMBL" id="CP155447">
    <property type="protein sequence ID" value="XBH04797.1"/>
    <property type="molecule type" value="Genomic_DNA"/>
</dbReference>
<dbReference type="EC" id="2.1.1.80" evidence="2"/>
<keyword evidence="4" id="KW-0808">Transferase</keyword>
<dbReference type="PIRSF" id="PIRSF000410">
    <property type="entry name" value="CheR"/>
    <property type="match status" value="1"/>
</dbReference>
<proteinExistence type="predicted"/>
<dbReference type="SUPFAM" id="SSF47757">
    <property type="entry name" value="Chemotaxis receptor methyltransferase CheR, N-terminal domain"/>
    <property type="match status" value="1"/>
</dbReference>
<feature type="domain" description="CheR-type methyltransferase" evidence="6">
    <location>
        <begin position="17"/>
        <end position="286"/>
    </location>
</feature>
<dbReference type="PRINTS" id="PR00996">
    <property type="entry name" value="CHERMTFRASE"/>
</dbReference>
<dbReference type="InterPro" id="IPR026024">
    <property type="entry name" value="Chemotaxis_MeTrfase_CheR"/>
</dbReference>
<evidence type="ECO:0000256" key="1">
    <source>
        <dbReference type="ARBA" id="ARBA00001541"/>
    </source>
</evidence>
<evidence type="ECO:0000256" key="3">
    <source>
        <dbReference type="ARBA" id="ARBA00022603"/>
    </source>
</evidence>
<dbReference type="GO" id="GO:0008983">
    <property type="term" value="F:protein-glutamate O-methyltransferase activity"/>
    <property type="evidence" value="ECO:0007669"/>
    <property type="project" value="UniProtKB-EC"/>
</dbReference>
<dbReference type="InterPro" id="IPR036804">
    <property type="entry name" value="CheR_N_sf"/>
</dbReference>
<evidence type="ECO:0000256" key="2">
    <source>
        <dbReference type="ARBA" id="ARBA00012534"/>
    </source>
</evidence>
<dbReference type="CDD" id="cd02440">
    <property type="entry name" value="AdoMet_MTases"/>
    <property type="match status" value="1"/>
</dbReference>
<evidence type="ECO:0000259" key="6">
    <source>
        <dbReference type="PROSITE" id="PS50123"/>
    </source>
</evidence>
<gene>
    <name evidence="7" type="ORF">V5E97_01905</name>
</gene>
<dbReference type="Pfam" id="PF03705">
    <property type="entry name" value="CheR_N"/>
    <property type="match status" value="1"/>
</dbReference>
<dbReference type="InterPro" id="IPR000780">
    <property type="entry name" value="CheR_MeTrfase"/>
</dbReference>
<name>A0AAU7CI47_9BACT</name>
<organism evidence="7">
    <name type="scientific">Singulisphaera sp. Ch08</name>
    <dbReference type="NCBI Taxonomy" id="3120278"/>
    <lineage>
        <taxon>Bacteria</taxon>
        <taxon>Pseudomonadati</taxon>
        <taxon>Planctomycetota</taxon>
        <taxon>Planctomycetia</taxon>
        <taxon>Isosphaerales</taxon>
        <taxon>Isosphaeraceae</taxon>
        <taxon>Singulisphaera</taxon>
    </lineage>
</organism>
<sequence>MAPTDQPPPTPPADSWSETDFAPIVSFLRHQIGITLEPHRMGLLQARLRSRLQAKAFTSFTQFCERVLKLDPTGPGTQLLIDLSTVNHTAFFREPAHFTLMTEHISTLLKEGATHPIRIWSAGCSTGQEPYSMAMVMAETIPSLSPQRVEIWASDLSLEVLKAAANAIYNENEVKGVPPARLRRFFLRGRGPRDGSYRIVPEIRDLIKFRHVDLRNANWPLPADFHLIFCRNVSIYFADDERMVLMNRLARHLRTGGWLAMGNGEILSAVPASLRKLSPSIYGKEM</sequence>
<dbReference type="InterPro" id="IPR022641">
    <property type="entry name" value="CheR_N"/>
</dbReference>
<evidence type="ECO:0000313" key="7">
    <source>
        <dbReference type="EMBL" id="XBH04797.1"/>
    </source>
</evidence>
<keyword evidence="3 7" id="KW-0489">Methyltransferase</keyword>
<dbReference type="InterPro" id="IPR022642">
    <property type="entry name" value="CheR_C"/>
</dbReference>
<dbReference type="PANTHER" id="PTHR24422">
    <property type="entry name" value="CHEMOTAXIS PROTEIN METHYLTRANSFERASE"/>
    <property type="match status" value="1"/>
</dbReference>
<dbReference type="RefSeq" id="WP_406697593.1">
    <property type="nucleotide sequence ID" value="NZ_CP155447.1"/>
</dbReference>
<dbReference type="Gene3D" id="1.10.155.10">
    <property type="entry name" value="Chemotaxis receptor methyltransferase CheR, N-terminal domain"/>
    <property type="match status" value="1"/>
</dbReference>
<comment type="catalytic activity">
    <reaction evidence="1">
        <text>L-glutamyl-[protein] + S-adenosyl-L-methionine = [protein]-L-glutamate 5-O-methyl ester + S-adenosyl-L-homocysteine</text>
        <dbReference type="Rhea" id="RHEA:24452"/>
        <dbReference type="Rhea" id="RHEA-COMP:10208"/>
        <dbReference type="Rhea" id="RHEA-COMP:10311"/>
        <dbReference type="ChEBI" id="CHEBI:29973"/>
        <dbReference type="ChEBI" id="CHEBI:57856"/>
        <dbReference type="ChEBI" id="CHEBI:59789"/>
        <dbReference type="ChEBI" id="CHEBI:82795"/>
        <dbReference type="EC" id="2.1.1.80"/>
    </reaction>
</comment>
<dbReference type="InterPro" id="IPR029063">
    <property type="entry name" value="SAM-dependent_MTases_sf"/>
</dbReference>
<dbReference type="Gene3D" id="3.40.50.150">
    <property type="entry name" value="Vaccinia Virus protein VP39"/>
    <property type="match status" value="1"/>
</dbReference>
<evidence type="ECO:0000256" key="4">
    <source>
        <dbReference type="ARBA" id="ARBA00022679"/>
    </source>
</evidence>
<evidence type="ECO:0000256" key="5">
    <source>
        <dbReference type="ARBA" id="ARBA00022691"/>
    </source>
</evidence>
<dbReference type="SMART" id="SM00138">
    <property type="entry name" value="MeTrc"/>
    <property type="match status" value="1"/>
</dbReference>
<dbReference type="InterPro" id="IPR050903">
    <property type="entry name" value="Bact_Chemotaxis_MeTrfase"/>
</dbReference>
<accession>A0AAU7CI47</accession>
<dbReference type="AlphaFoldDB" id="A0AAU7CI47"/>